<dbReference type="PANTHER" id="PTHR45977">
    <property type="entry name" value="TARGET OF ERK KINASE MPK-1"/>
    <property type="match status" value="1"/>
</dbReference>
<protein>
    <recommendedName>
        <fullName evidence="3">RING-type E3 ubiquitin transferase</fullName>
        <ecNumber evidence="3">2.3.2.27</ecNumber>
    </recommendedName>
</protein>
<evidence type="ECO:0000256" key="3">
    <source>
        <dbReference type="ARBA" id="ARBA00012483"/>
    </source>
</evidence>
<feature type="domain" description="RING-type" evidence="14">
    <location>
        <begin position="379"/>
        <end position="421"/>
    </location>
</feature>
<dbReference type="Pfam" id="PF13639">
    <property type="entry name" value="zf-RING_2"/>
    <property type="match status" value="1"/>
</dbReference>
<dbReference type="InterPro" id="IPR001841">
    <property type="entry name" value="Znf_RING"/>
</dbReference>
<evidence type="ECO:0000256" key="2">
    <source>
        <dbReference type="ARBA" id="ARBA00004141"/>
    </source>
</evidence>
<name>A0ABP0FFS5_CLALP</name>
<evidence type="ECO:0000313" key="15">
    <source>
        <dbReference type="EMBL" id="CAK8678211.1"/>
    </source>
</evidence>
<keyword evidence="8" id="KW-0833">Ubl conjugation pathway</keyword>
<dbReference type="SMART" id="SM00184">
    <property type="entry name" value="RING"/>
    <property type="match status" value="1"/>
</dbReference>
<evidence type="ECO:0000256" key="6">
    <source>
        <dbReference type="ARBA" id="ARBA00022723"/>
    </source>
</evidence>
<dbReference type="EC" id="2.3.2.27" evidence="3"/>
<evidence type="ECO:0000256" key="9">
    <source>
        <dbReference type="ARBA" id="ARBA00022833"/>
    </source>
</evidence>
<evidence type="ECO:0000256" key="12">
    <source>
        <dbReference type="PROSITE-ProRule" id="PRU00175"/>
    </source>
</evidence>
<keyword evidence="6" id="KW-0479">Metal-binding</keyword>
<evidence type="ECO:0000256" key="4">
    <source>
        <dbReference type="ARBA" id="ARBA00022679"/>
    </source>
</evidence>
<evidence type="ECO:0000256" key="8">
    <source>
        <dbReference type="ARBA" id="ARBA00022786"/>
    </source>
</evidence>
<comment type="catalytic activity">
    <reaction evidence="1">
        <text>S-ubiquitinyl-[E2 ubiquitin-conjugating enzyme]-L-cysteine + [acceptor protein]-L-lysine = [E2 ubiquitin-conjugating enzyme]-L-cysteine + N(6)-ubiquitinyl-[acceptor protein]-L-lysine.</text>
        <dbReference type="EC" id="2.3.2.27"/>
    </reaction>
</comment>
<organism evidence="15 16">
    <name type="scientific">Clavelina lepadiformis</name>
    <name type="common">Light-bulb sea squirt</name>
    <name type="synonym">Ascidia lepadiformis</name>
    <dbReference type="NCBI Taxonomy" id="159417"/>
    <lineage>
        <taxon>Eukaryota</taxon>
        <taxon>Metazoa</taxon>
        <taxon>Chordata</taxon>
        <taxon>Tunicata</taxon>
        <taxon>Ascidiacea</taxon>
        <taxon>Aplousobranchia</taxon>
        <taxon>Clavelinidae</taxon>
        <taxon>Clavelina</taxon>
    </lineage>
</organism>
<evidence type="ECO:0000313" key="16">
    <source>
        <dbReference type="Proteomes" id="UP001642483"/>
    </source>
</evidence>
<keyword evidence="9" id="KW-0862">Zinc</keyword>
<reference evidence="15 16" key="1">
    <citation type="submission" date="2024-02" db="EMBL/GenBank/DDBJ databases">
        <authorList>
            <person name="Daric V."/>
            <person name="Darras S."/>
        </authorList>
    </citation>
    <scope>NUCLEOTIDE SEQUENCE [LARGE SCALE GENOMIC DNA]</scope>
</reference>
<keyword evidence="4" id="KW-0808">Transferase</keyword>
<dbReference type="Gene3D" id="3.30.40.10">
    <property type="entry name" value="Zinc/RING finger domain, C3HC4 (zinc finger)"/>
    <property type="match status" value="1"/>
</dbReference>
<comment type="subcellular location">
    <subcellularLocation>
        <location evidence="2">Membrane</location>
        <topology evidence="2">Multi-pass membrane protein</topology>
    </subcellularLocation>
</comment>
<evidence type="ECO:0000256" key="10">
    <source>
        <dbReference type="ARBA" id="ARBA00022989"/>
    </source>
</evidence>
<feature type="transmembrane region" description="Helical" evidence="13">
    <location>
        <begin position="319"/>
        <end position="342"/>
    </location>
</feature>
<evidence type="ECO:0000256" key="7">
    <source>
        <dbReference type="ARBA" id="ARBA00022771"/>
    </source>
</evidence>
<sequence length="425" mass="49948">MFSRCVRIAAFVAIKAIFLMLETGILEDLTELREKQHDNTQDTFDGRGTGLLLEKNFMLRRFKLIGAISKEELQYPDKAKLDLMGNYFETLEDVDDLMKNSWSFWLIQACQVHKYSSSIDIAECEKQNKGVAITGVHIGRVPKMCDEAEGSFLLLGPRHLSDIKMLERYVSYVAAYQWVTKVLVEQIGNVLDYRWLDYRWIPKRKDYTVQAICVAPDESVMPSFLLGSLNSQLKQKPFLLLLTEFKIELLNGYANDALYFSNMRSRLRALMKIVEERQRFFDKHGGREWELLKAFLDDNDIVYFFVEQFHFYQESLGKFLWFAFVVGILPHLLCFIGITVVMHVDSLLTSKRFENQCNRIWLNDKQENIDSSGYEQEKCTICWEKFAPNQHLCQLACNHLFHRDCVKRWFVEVKFNCPICRRRAY</sequence>
<keyword evidence="5 13" id="KW-0812">Transmembrane</keyword>
<evidence type="ECO:0000256" key="13">
    <source>
        <dbReference type="SAM" id="Phobius"/>
    </source>
</evidence>
<evidence type="ECO:0000256" key="1">
    <source>
        <dbReference type="ARBA" id="ARBA00000900"/>
    </source>
</evidence>
<proteinExistence type="predicted"/>
<dbReference type="EMBL" id="CAWYQH010000046">
    <property type="protein sequence ID" value="CAK8678211.1"/>
    <property type="molecule type" value="Genomic_DNA"/>
</dbReference>
<keyword evidence="10 13" id="KW-1133">Transmembrane helix</keyword>
<dbReference type="PROSITE" id="PS50089">
    <property type="entry name" value="ZF_RING_2"/>
    <property type="match status" value="1"/>
</dbReference>
<keyword evidence="16" id="KW-1185">Reference proteome</keyword>
<comment type="caution">
    <text evidence="15">The sequence shown here is derived from an EMBL/GenBank/DDBJ whole genome shotgun (WGS) entry which is preliminary data.</text>
</comment>
<evidence type="ECO:0000256" key="5">
    <source>
        <dbReference type="ARBA" id="ARBA00022692"/>
    </source>
</evidence>
<evidence type="ECO:0000256" key="11">
    <source>
        <dbReference type="ARBA" id="ARBA00023136"/>
    </source>
</evidence>
<gene>
    <name evidence="15" type="ORF">CVLEPA_LOCUS8153</name>
</gene>
<dbReference type="InterPro" id="IPR013083">
    <property type="entry name" value="Znf_RING/FYVE/PHD"/>
</dbReference>
<dbReference type="PANTHER" id="PTHR45977:SF4">
    <property type="entry name" value="RING-TYPE DOMAIN-CONTAINING PROTEIN"/>
    <property type="match status" value="1"/>
</dbReference>
<dbReference type="SUPFAM" id="SSF57850">
    <property type="entry name" value="RING/U-box"/>
    <property type="match status" value="1"/>
</dbReference>
<dbReference type="Proteomes" id="UP001642483">
    <property type="component" value="Unassembled WGS sequence"/>
</dbReference>
<keyword evidence="7 12" id="KW-0863">Zinc-finger</keyword>
<keyword evidence="11 13" id="KW-0472">Membrane</keyword>
<accession>A0ABP0FFS5</accession>
<evidence type="ECO:0000259" key="14">
    <source>
        <dbReference type="PROSITE" id="PS50089"/>
    </source>
</evidence>